<evidence type="ECO:0000313" key="4">
    <source>
        <dbReference type="Proteomes" id="UP000049455"/>
    </source>
</evidence>
<sequence>MRWMLLLLAAPAAADPRFAPVPVPVHVYDGGWEHFVGGGIAAFDCDGDGLPELAAAGGTNPVTLLHNRGNMVFEAGTLPEVTGASGLYALDLDADGARDLVVLRVGPDVVLRGDGACGFVPWDIGLPDEDRWTTAFSAMWAEGDARPTLAFGHYVDRSDPEGPFRACDDNLILRPEPEGDGWEEIALTPGFCALSVLFSDEDRDGRPTLRLSNDRHYYVSDGKEQMWSPQEARFLGAEDGFDAPSIWGMGIASRDVTGDGRPDLVLTSMGDQLTMLSTATGHEMAPFEIGSFAHRPHVGDDGRPSTGWHAQWGDVDNDGDADLFIAKGNVDQMPGMAMADPNNLLLNEGEPDAPRFREVSEGAGVASMHRGRGAALVDLDGDGRLDLAVVNRRAPLEVWQNGSETGHAVSVIVEQPGGNRDAVGAWVELRAGGGVQRQELTLGGGHAGGAVGPLHFGIGEADEAEVRVIWPDGTAGEWRTVAPGRVLLRR</sequence>
<organism evidence="3 4">
    <name type="scientific">Jannaschia seosinensis</name>
    <dbReference type="NCBI Taxonomy" id="313367"/>
    <lineage>
        <taxon>Bacteria</taxon>
        <taxon>Pseudomonadati</taxon>
        <taxon>Pseudomonadota</taxon>
        <taxon>Alphaproteobacteria</taxon>
        <taxon>Rhodobacterales</taxon>
        <taxon>Roseobacteraceae</taxon>
        <taxon>Jannaschia</taxon>
    </lineage>
</organism>
<reference evidence="3 4" key="1">
    <citation type="submission" date="2015-09" db="EMBL/GenBank/DDBJ databases">
        <authorList>
            <person name="Jackson K.R."/>
            <person name="Lunt B.L."/>
            <person name="Fisher J.N.B."/>
            <person name="Gardner A.V."/>
            <person name="Bailey M.E."/>
            <person name="Deus L.M."/>
            <person name="Earl A.S."/>
            <person name="Gibby P.D."/>
            <person name="Hartmann K.A."/>
            <person name="Liu J.E."/>
            <person name="Manci A.M."/>
            <person name="Nielsen D.A."/>
            <person name="Solomon M.B."/>
            <person name="Breakwell D.P."/>
            <person name="Burnett S.H."/>
            <person name="Grose J.H."/>
        </authorList>
    </citation>
    <scope>NUCLEOTIDE SEQUENCE [LARGE SCALE GENOMIC DNA]</scope>
    <source>
        <strain evidence="3 4">CECT 7799</strain>
    </source>
</reference>
<keyword evidence="1" id="KW-0732">Signal</keyword>
<evidence type="ECO:0000256" key="1">
    <source>
        <dbReference type="ARBA" id="ARBA00022729"/>
    </source>
</evidence>
<dbReference type="SUPFAM" id="SSF69318">
    <property type="entry name" value="Integrin alpha N-terminal domain"/>
    <property type="match status" value="1"/>
</dbReference>
<protein>
    <submittedName>
        <fullName evidence="3">ASPIC and UnbV</fullName>
    </submittedName>
</protein>
<dbReference type="PANTHER" id="PTHR16026:SF0">
    <property type="entry name" value="CARTILAGE ACIDIC PROTEIN 1"/>
    <property type="match status" value="1"/>
</dbReference>
<name>A0A0M7BET3_9RHOB</name>
<dbReference type="InterPro" id="IPR013517">
    <property type="entry name" value="FG-GAP"/>
</dbReference>
<dbReference type="InterPro" id="IPR011519">
    <property type="entry name" value="UnbV_ASPIC"/>
</dbReference>
<dbReference type="Pfam" id="PF13517">
    <property type="entry name" value="FG-GAP_3"/>
    <property type="match status" value="2"/>
</dbReference>
<gene>
    <name evidence="3" type="ORF">JSE7799_02613</name>
</gene>
<dbReference type="STRING" id="313367.JSE7799_02613"/>
<feature type="domain" description="ASPIC/UnbV" evidence="2">
    <location>
        <begin position="422"/>
        <end position="487"/>
    </location>
</feature>
<dbReference type="Proteomes" id="UP000049455">
    <property type="component" value="Unassembled WGS sequence"/>
</dbReference>
<evidence type="ECO:0000259" key="2">
    <source>
        <dbReference type="Pfam" id="PF07593"/>
    </source>
</evidence>
<dbReference type="PANTHER" id="PTHR16026">
    <property type="entry name" value="CARTILAGE ACIDIC PROTEIN 1"/>
    <property type="match status" value="1"/>
</dbReference>
<dbReference type="AlphaFoldDB" id="A0A0M7BET3"/>
<dbReference type="InterPro" id="IPR028994">
    <property type="entry name" value="Integrin_alpha_N"/>
</dbReference>
<keyword evidence="4" id="KW-1185">Reference proteome</keyword>
<dbReference type="OrthoDB" id="1488578at2"/>
<evidence type="ECO:0000313" key="3">
    <source>
        <dbReference type="EMBL" id="CUH39885.1"/>
    </source>
</evidence>
<dbReference type="EMBL" id="CYPR01000173">
    <property type="protein sequence ID" value="CUH39885.1"/>
    <property type="molecule type" value="Genomic_DNA"/>
</dbReference>
<proteinExistence type="predicted"/>
<dbReference type="InterPro" id="IPR027039">
    <property type="entry name" value="Crtac1"/>
</dbReference>
<dbReference type="Gene3D" id="2.130.10.130">
    <property type="entry name" value="Integrin alpha, N-terminal"/>
    <property type="match status" value="1"/>
</dbReference>
<dbReference type="Pfam" id="PF07593">
    <property type="entry name" value="UnbV_ASPIC"/>
    <property type="match status" value="1"/>
</dbReference>
<accession>A0A0M7BET3</accession>